<dbReference type="PANTHER" id="PTHR30387:SF2">
    <property type="entry name" value="MANNONATE DEHYDRATASE"/>
    <property type="match status" value="1"/>
</dbReference>
<dbReference type="GO" id="GO:0042840">
    <property type="term" value="P:D-glucuronate catabolic process"/>
    <property type="evidence" value="ECO:0007669"/>
    <property type="project" value="TreeGrafter"/>
</dbReference>
<evidence type="ECO:0000256" key="8">
    <source>
        <dbReference type="ARBA" id="ARBA00016339"/>
    </source>
</evidence>
<dbReference type="InterPro" id="IPR004628">
    <property type="entry name" value="Man_deHydtase"/>
</dbReference>
<comment type="function">
    <text evidence="4">Catalyzes the dehydration of D-mannonate.</text>
</comment>
<dbReference type="Proteomes" id="UP000249936">
    <property type="component" value="Unassembled WGS sequence"/>
</dbReference>
<dbReference type="EC" id="4.2.1.8" evidence="7"/>
<dbReference type="Gene3D" id="3.20.20.150">
    <property type="entry name" value="Divalent-metal-dependent TIM barrel enzymes"/>
    <property type="match status" value="1"/>
</dbReference>
<accession>A0A2X1PSI5</accession>
<gene>
    <name evidence="13" type="primary">uxuA_2</name>
    <name evidence="13" type="ORF">NCTC11872_02953</name>
</gene>
<evidence type="ECO:0000256" key="11">
    <source>
        <dbReference type="ARBA" id="ARBA00023239"/>
    </source>
</evidence>
<sequence>MEQAWRWYGPKDPVSLSDIRQAGATGIVTALHHIPNGENMEY</sequence>
<comment type="cofactor">
    <cofactor evidence="3">
        <name>Fe(2+)</name>
        <dbReference type="ChEBI" id="CHEBI:29033"/>
    </cofactor>
</comment>
<evidence type="ECO:0000256" key="4">
    <source>
        <dbReference type="ARBA" id="ARBA00002713"/>
    </source>
</evidence>
<keyword evidence="11 13" id="KW-0456">Lyase</keyword>
<dbReference type="GO" id="GO:0008927">
    <property type="term" value="F:mannonate dehydratase activity"/>
    <property type="evidence" value="ECO:0007669"/>
    <property type="project" value="UniProtKB-EC"/>
</dbReference>
<organism evidence="13 14">
    <name type="scientific">Haemophilus influenzae</name>
    <dbReference type="NCBI Taxonomy" id="727"/>
    <lineage>
        <taxon>Bacteria</taxon>
        <taxon>Pseudomonadati</taxon>
        <taxon>Pseudomonadota</taxon>
        <taxon>Gammaproteobacteria</taxon>
        <taxon>Pasteurellales</taxon>
        <taxon>Pasteurellaceae</taxon>
        <taxon>Haemophilus</taxon>
    </lineage>
</organism>
<dbReference type="GO" id="GO:0008198">
    <property type="term" value="F:ferrous iron binding"/>
    <property type="evidence" value="ECO:0007669"/>
    <property type="project" value="TreeGrafter"/>
</dbReference>
<evidence type="ECO:0000313" key="13">
    <source>
        <dbReference type="EMBL" id="SPX43290.1"/>
    </source>
</evidence>
<keyword evidence="9" id="KW-0408">Iron</keyword>
<protein>
    <recommendedName>
        <fullName evidence="8">Mannonate dehydratase</fullName>
        <ecNumber evidence="7">4.2.1.8</ecNumber>
    </recommendedName>
    <alternativeName>
        <fullName evidence="12">D-mannonate hydro-lyase</fullName>
    </alternativeName>
</protein>
<comment type="catalytic activity">
    <reaction evidence="1">
        <text>D-mannonate = 2-dehydro-3-deoxy-D-gluconate + H2O</text>
        <dbReference type="Rhea" id="RHEA:20097"/>
        <dbReference type="ChEBI" id="CHEBI:15377"/>
        <dbReference type="ChEBI" id="CHEBI:17767"/>
        <dbReference type="ChEBI" id="CHEBI:57990"/>
        <dbReference type="EC" id="4.2.1.8"/>
    </reaction>
</comment>
<dbReference type="SUPFAM" id="SSF51658">
    <property type="entry name" value="Xylose isomerase-like"/>
    <property type="match status" value="1"/>
</dbReference>
<evidence type="ECO:0000256" key="12">
    <source>
        <dbReference type="ARBA" id="ARBA00033474"/>
    </source>
</evidence>
<evidence type="ECO:0000256" key="9">
    <source>
        <dbReference type="ARBA" id="ARBA00023004"/>
    </source>
</evidence>
<name>A0A2X1PSI5_HAEIF</name>
<proteinExistence type="inferred from homology"/>
<dbReference type="PANTHER" id="PTHR30387">
    <property type="entry name" value="MANNONATE DEHYDRATASE"/>
    <property type="match status" value="1"/>
</dbReference>
<reference evidence="13 14" key="1">
    <citation type="submission" date="2018-06" db="EMBL/GenBank/DDBJ databases">
        <authorList>
            <consortium name="Pathogen Informatics"/>
            <person name="Doyle S."/>
        </authorList>
    </citation>
    <scope>NUCLEOTIDE SEQUENCE [LARGE SCALE GENOMIC DNA]</scope>
    <source>
        <strain evidence="13 14">NCTC11872</strain>
    </source>
</reference>
<evidence type="ECO:0000256" key="1">
    <source>
        <dbReference type="ARBA" id="ARBA00001794"/>
    </source>
</evidence>
<dbReference type="GO" id="GO:0030145">
    <property type="term" value="F:manganese ion binding"/>
    <property type="evidence" value="ECO:0007669"/>
    <property type="project" value="TreeGrafter"/>
</dbReference>
<dbReference type="UniPathway" id="UPA00246"/>
<dbReference type="Pfam" id="PF03786">
    <property type="entry name" value="UxuA"/>
    <property type="match status" value="1"/>
</dbReference>
<comment type="pathway">
    <text evidence="5">Carbohydrate metabolism; pentose and glucuronate interconversion.</text>
</comment>
<evidence type="ECO:0000256" key="10">
    <source>
        <dbReference type="ARBA" id="ARBA00023211"/>
    </source>
</evidence>
<comment type="similarity">
    <text evidence="6">Belongs to the mannonate dehydratase family.</text>
</comment>
<evidence type="ECO:0000256" key="5">
    <source>
        <dbReference type="ARBA" id="ARBA00004892"/>
    </source>
</evidence>
<evidence type="ECO:0000256" key="7">
    <source>
        <dbReference type="ARBA" id="ARBA00012927"/>
    </source>
</evidence>
<evidence type="ECO:0000256" key="6">
    <source>
        <dbReference type="ARBA" id="ARBA00007389"/>
    </source>
</evidence>
<evidence type="ECO:0000256" key="3">
    <source>
        <dbReference type="ARBA" id="ARBA00001954"/>
    </source>
</evidence>
<evidence type="ECO:0000256" key="2">
    <source>
        <dbReference type="ARBA" id="ARBA00001936"/>
    </source>
</evidence>
<comment type="cofactor">
    <cofactor evidence="2">
        <name>Mn(2+)</name>
        <dbReference type="ChEBI" id="CHEBI:29035"/>
    </cofactor>
</comment>
<dbReference type="InterPro" id="IPR036237">
    <property type="entry name" value="Xyl_isomerase-like_sf"/>
</dbReference>
<dbReference type="AlphaFoldDB" id="A0A2X1PSI5"/>
<keyword evidence="10" id="KW-0464">Manganese</keyword>
<evidence type="ECO:0000313" key="14">
    <source>
        <dbReference type="Proteomes" id="UP000249936"/>
    </source>
</evidence>
<dbReference type="EMBL" id="UASK01000015">
    <property type="protein sequence ID" value="SPX43290.1"/>
    <property type="molecule type" value="Genomic_DNA"/>
</dbReference>